<proteinExistence type="predicted"/>
<dbReference type="PANTHER" id="PTHR46577:SF1">
    <property type="entry name" value="HTH-TYPE TRANSCRIPTIONAL REGULATORY PROTEIN GABR"/>
    <property type="match status" value="1"/>
</dbReference>
<evidence type="ECO:0000313" key="2">
    <source>
        <dbReference type="Proteomes" id="UP000461948"/>
    </source>
</evidence>
<sequence>PALITPIGQARSVLDGHSALLPQAVTAAFLQQGHFASHLRLMRQLYHSRRDLLLTLIAQQLSPWITPIVSSGGLQVTVRLQQDEARLSALAAQQGLLLPRLSPLYAGPSS</sequence>
<comment type="caution">
    <text evidence="1">The sequence shown here is derived from an EMBL/GenBank/DDBJ whole genome shotgun (WGS) entry which is preliminary data.</text>
</comment>
<feature type="non-terminal residue" evidence="1">
    <location>
        <position position="110"/>
    </location>
</feature>
<organism evidence="1 2">
    <name type="scientific">Enterobacter agglomerans</name>
    <name type="common">Erwinia herbicola</name>
    <name type="synonym">Pantoea agglomerans</name>
    <dbReference type="NCBI Taxonomy" id="549"/>
    <lineage>
        <taxon>Bacteria</taxon>
        <taxon>Pseudomonadati</taxon>
        <taxon>Pseudomonadota</taxon>
        <taxon>Gammaproteobacteria</taxon>
        <taxon>Enterobacterales</taxon>
        <taxon>Erwiniaceae</taxon>
        <taxon>Pantoea</taxon>
        <taxon>Pantoea agglomerans group</taxon>
    </lineage>
</organism>
<dbReference type="SUPFAM" id="SSF53383">
    <property type="entry name" value="PLP-dependent transferases"/>
    <property type="match status" value="1"/>
</dbReference>
<dbReference type="GO" id="GO:0008483">
    <property type="term" value="F:transaminase activity"/>
    <property type="evidence" value="ECO:0007669"/>
    <property type="project" value="UniProtKB-KW"/>
</dbReference>
<dbReference type="Proteomes" id="UP000461948">
    <property type="component" value="Unassembled WGS sequence"/>
</dbReference>
<dbReference type="AlphaFoldDB" id="A0A7X2MTW8"/>
<dbReference type="EMBL" id="WKLC01002622">
    <property type="protein sequence ID" value="MSE19317.1"/>
    <property type="molecule type" value="Genomic_DNA"/>
</dbReference>
<gene>
    <name evidence="1" type="ORF">GKC49_30730</name>
</gene>
<dbReference type="Gene3D" id="3.40.640.10">
    <property type="entry name" value="Type I PLP-dependent aspartate aminotransferase-like (Major domain)"/>
    <property type="match status" value="1"/>
</dbReference>
<accession>A0A7X2MTW8</accession>
<dbReference type="InterPro" id="IPR051446">
    <property type="entry name" value="HTH_trans_reg/aminotransferase"/>
</dbReference>
<keyword evidence="1" id="KW-0808">Transferase</keyword>
<reference evidence="1 2" key="1">
    <citation type="submission" date="2019-11" db="EMBL/GenBank/DDBJ databases">
        <title>Draft Genome Sequence of Plant Growth-Promoting Rhizosphere-Associated Bacteria.</title>
        <authorList>
            <person name="Vasilyev I.Y."/>
            <person name="Radchenko V."/>
            <person name="Ilnitskaya E.V."/>
        </authorList>
    </citation>
    <scope>NUCLEOTIDE SEQUENCE [LARGE SCALE GENOMIC DNA]</scope>
    <source>
        <strain evidence="1 2">VRA_MhP_f</strain>
    </source>
</reference>
<dbReference type="InterPro" id="IPR015424">
    <property type="entry name" value="PyrdxlP-dep_Trfase"/>
</dbReference>
<keyword evidence="1" id="KW-0032">Aminotransferase</keyword>
<evidence type="ECO:0000313" key="1">
    <source>
        <dbReference type="EMBL" id="MSE19317.1"/>
    </source>
</evidence>
<name>A0A7X2MTW8_ENTAG</name>
<dbReference type="InterPro" id="IPR015421">
    <property type="entry name" value="PyrdxlP-dep_Trfase_major"/>
</dbReference>
<feature type="non-terminal residue" evidence="1">
    <location>
        <position position="1"/>
    </location>
</feature>
<dbReference type="PANTHER" id="PTHR46577">
    <property type="entry name" value="HTH-TYPE TRANSCRIPTIONAL REGULATORY PROTEIN GABR"/>
    <property type="match status" value="1"/>
</dbReference>
<protein>
    <submittedName>
        <fullName evidence="1">PLP-dependent aminotransferase family protein</fullName>
    </submittedName>
</protein>